<comment type="caution">
    <text evidence="3">The sequence shown here is derived from an EMBL/GenBank/DDBJ whole genome shotgun (WGS) entry which is preliminary data.</text>
</comment>
<accession>A0A0G0LR74</accession>
<evidence type="ECO:0000259" key="2">
    <source>
        <dbReference type="Pfam" id="PF01978"/>
    </source>
</evidence>
<dbReference type="CDD" id="cd00090">
    <property type="entry name" value="HTH_ARSR"/>
    <property type="match status" value="1"/>
</dbReference>
<dbReference type="EMBL" id="LBVO01000005">
    <property type="protein sequence ID" value="KKQ90485.1"/>
    <property type="molecule type" value="Genomic_DNA"/>
</dbReference>
<dbReference type="InterPro" id="IPR036388">
    <property type="entry name" value="WH-like_DNA-bd_sf"/>
</dbReference>
<dbReference type="InterPro" id="IPR002831">
    <property type="entry name" value="Tscrpt_reg_TrmB_N"/>
</dbReference>
<evidence type="ECO:0000313" key="3">
    <source>
        <dbReference type="EMBL" id="KKQ90485.1"/>
    </source>
</evidence>
<reference evidence="3 4" key="1">
    <citation type="journal article" date="2015" name="Nature">
        <title>rRNA introns, odd ribosomes, and small enigmatic genomes across a large radiation of phyla.</title>
        <authorList>
            <person name="Brown C.T."/>
            <person name="Hug L.A."/>
            <person name="Thomas B.C."/>
            <person name="Sharon I."/>
            <person name="Castelle C.J."/>
            <person name="Singh A."/>
            <person name="Wilkins M.J."/>
            <person name="Williams K.H."/>
            <person name="Banfield J.F."/>
        </authorList>
    </citation>
    <scope>NUCLEOTIDE SEQUENCE [LARGE SCALE GENOMIC DNA]</scope>
</reference>
<feature type="coiled-coil region" evidence="1">
    <location>
        <begin position="70"/>
        <end position="104"/>
    </location>
</feature>
<proteinExistence type="predicted"/>
<dbReference type="InterPro" id="IPR011991">
    <property type="entry name" value="ArsR-like_HTH"/>
</dbReference>
<evidence type="ECO:0000256" key="1">
    <source>
        <dbReference type="SAM" id="Coils"/>
    </source>
</evidence>
<sequence>MLQKLFLELGLPEVTYRIFQRLLEGGAASARQIAEGLNVPRPTVYDNLNLLIQKGLVTERSEDNKKIFQVDDLKNITQLLETKIKELNSQKSELDELLPELAQNLESVEPKIKFYSGVEGIKLVLRDLLWHENIATITMWPISDTVPPLGKEYIADLNRRRIRQNISIRGLWPRDKTLDLKEYPFLGQGEGFLRETRLTPPSMTWSMSYWQYADKVAFISSKKEMFGFVIHSREFADLIKAQFEEIWKVSEPVEPQPELTDEFLKTV</sequence>
<keyword evidence="1" id="KW-0175">Coiled coil</keyword>
<dbReference type="Proteomes" id="UP000033934">
    <property type="component" value="Unassembled WGS sequence"/>
</dbReference>
<protein>
    <submittedName>
        <fullName evidence="3">Transcriptional regulator, TrmB</fullName>
    </submittedName>
</protein>
<dbReference type="Gene3D" id="1.10.10.10">
    <property type="entry name" value="Winged helix-like DNA-binding domain superfamily/Winged helix DNA-binding domain"/>
    <property type="match status" value="1"/>
</dbReference>
<name>A0A0G0LR74_9BACT</name>
<dbReference type="PANTHER" id="PTHR34293:SF1">
    <property type="entry name" value="HTH-TYPE TRANSCRIPTIONAL REGULATOR TRMBL2"/>
    <property type="match status" value="1"/>
</dbReference>
<dbReference type="AlphaFoldDB" id="A0A0G0LR74"/>
<dbReference type="SUPFAM" id="SSF46785">
    <property type="entry name" value="Winged helix' DNA-binding domain"/>
    <property type="match status" value="1"/>
</dbReference>
<dbReference type="Pfam" id="PF01978">
    <property type="entry name" value="TrmB"/>
    <property type="match status" value="1"/>
</dbReference>
<dbReference type="InterPro" id="IPR051797">
    <property type="entry name" value="TrmB-like"/>
</dbReference>
<gene>
    <name evidence="3" type="ORF">UT11_C0005G0026</name>
</gene>
<dbReference type="PANTHER" id="PTHR34293">
    <property type="entry name" value="HTH-TYPE TRANSCRIPTIONAL REGULATOR TRMBL2"/>
    <property type="match status" value="1"/>
</dbReference>
<organism evidence="3 4">
    <name type="scientific">Berkelbacteria bacterium GW2011_GWA2_38_9</name>
    <dbReference type="NCBI Taxonomy" id="1618334"/>
    <lineage>
        <taxon>Bacteria</taxon>
        <taxon>Candidatus Berkelbacteria</taxon>
    </lineage>
</organism>
<evidence type="ECO:0000313" key="4">
    <source>
        <dbReference type="Proteomes" id="UP000033934"/>
    </source>
</evidence>
<feature type="domain" description="Transcription regulator TrmB N-terminal" evidence="2">
    <location>
        <begin position="8"/>
        <end position="69"/>
    </location>
</feature>
<dbReference type="InterPro" id="IPR036390">
    <property type="entry name" value="WH_DNA-bd_sf"/>
</dbReference>